<evidence type="ECO:0000256" key="1">
    <source>
        <dbReference type="ARBA" id="ARBA00004448"/>
    </source>
</evidence>
<evidence type="ECO:0000256" key="9">
    <source>
        <dbReference type="ARBA" id="ARBA00022946"/>
    </source>
</evidence>
<dbReference type="EMBL" id="CAHIKZ030005070">
    <property type="protein sequence ID" value="CAE1318862.1"/>
    <property type="molecule type" value="Genomic_DNA"/>
</dbReference>
<dbReference type="PANTHER" id="PTHR43394">
    <property type="entry name" value="ATP-DEPENDENT PERMEASE MDL1, MITOCHONDRIAL"/>
    <property type="match status" value="1"/>
</dbReference>
<comment type="similarity">
    <text evidence="2">Belongs to the ABC transporter superfamily. ABCB family. Multidrug resistance exporter (TC 3.A.1.201) subfamily.</text>
</comment>
<dbReference type="InterPro" id="IPR027417">
    <property type="entry name" value="P-loop_NTPase"/>
</dbReference>
<dbReference type="SUPFAM" id="SSF90123">
    <property type="entry name" value="ABC transporter transmembrane region"/>
    <property type="match status" value="1"/>
</dbReference>
<dbReference type="Proteomes" id="UP000597762">
    <property type="component" value="Unassembled WGS sequence"/>
</dbReference>
<keyword evidence="11 18" id="KW-1133">Transmembrane helix</keyword>
<dbReference type="CDD" id="cd18574">
    <property type="entry name" value="ABC_6TM_ABCB8_like"/>
    <property type="match status" value="1"/>
</dbReference>
<evidence type="ECO:0000256" key="15">
    <source>
        <dbReference type="ARBA" id="ARBA00040439"/>
    </source>
</evidence>
<evidence type="ECO:0000313" key="21">
    <source>
        <dbReference type="EMBL" id="CAE1318862.1"/>
    </source>
</evidence>
<accession>A0A812EBK9</accession>
<feature type="domain" description="ABC transporter" evidence="19">
    <location>
        <begin position="454"/>
        <end position="691"/>
    </location>
</feature>
<feature type="transmembrane region" description="Helical" evidence="18">
    <location>
        <begin position="279"/>
        <end position="298"/>
    </location>
</feature>
<keyword evidence="4" id="KW-0633">Potassium transport</keyword>
<dbReference type="GO" id="GO:0005524">
    <property type="term" value="F:ATP binding"/>
    <property type="evidence" value="ECO:0007669"/>
    <property type="project" value="UniProtKB-KW"/>
</dbReference>
<keyword evidence="6" id="KW-0547">Nucleotide-binding</keyword>
<feature type="transmembrane region" description="Helical" evidence="18">
    <location>
        <begin position="127"/>
        <end position="147"/>
    </location>
</feature>
<reference evidence="21" key="1">
    <citation type="submission" date="2021-01" db="EMBL/GenBank/DDBJ databases">
        <authorList>
            <person name="Li R."/>
            <person name="Bekaert M."/>
        </authorList>
    </citation>
    <scope>NUCLEOTIDE SEQUENCE</scope>
    <source>
        <strain evidence="21">Farmed</strain>
    </source>
</reference>
<keyword evidence="13" id="KW-0496">Mitochondrion</keyword>
<evidence type="ECO:0000256" key="8">
    <source>
        <dbReference type="ARBA" id="ARBA00022840"/>
    </source>
</evidence>
<dbReference type="CDD" id="cd03249">
    <property type="entry name" value="ABC_MTABC3_MDL1_MDL2"/>
    <property type="match status" value="1"/>
</dbReference>
<sequence length="705" mass="77126">MFAVHLLCRRSGALLTSRLTSKSVPFISRYATPSLKLHSIPISRPSGQTIQQSASSFFKGANQILLTNVKPGKIFAFSFGSACVLSRLCVQAHCKSKPSRLVGLEERDAFEPNFDWKGFFWMVWPDIWSLIGAITSAVVVALVNIQIPLMLGDLVNVISNFTQENAGNFLELVRSPAQKLCLFYIIQGLSTMTYISLLSSLGENISSRLRKTLFQSLISQDIEFFDKYKTGELIDRLTSDVQDFKSSFKACVAQGLKSFTQTAGCVGALFLLSPKLTGLLLGVVPTLICAGSFLGSFLRKLSRQVQAQLSKSTAVADEAIGNIRTVRAFSMENKEIELYENEMNKSRKMTSKLGFGIAVFQGLSNIALNGVILGMLFAGGYMMSCNQLTPGDLMSFLVATQTIERSLAHMSLLFGQAVRGMSAGARVFEFINAHPRIPLSGGEKLPLDAVKGEVSFSNVNFAYPTRKEQQILSDFSLKIPNGKMVALVGPSGGGKSTVVLLLERFYDVDSGEILVDGHCVQSLDPSWLRRKVIGFINQEPVLFATSVMENIRYGNPDATDTEVIDAAKLANADNFIQDFPKGYNTILGERGVTVSGGQKQRIAIARALVKNPAILVLDEATSALDTESEKIVQEALDKVCYGRTVIVIAHRLSTIKNADIIAVIAKGKIVELGNHNSLLEKRGLFYKLIQQQNLMDNIYRSSAKA</sequence>
<dbReference type="FunFam" id="3.40.50.300:FF:000403">
    <property type="entry name" value="ATP-binding cassette sub-family B member 8, mitochondrial"/>
    <property type="match status" value="1"/>
</dbReference>
<dbReference type="InterPro" id="IPR011527">
    <property type="entry name" value="ABC1_TM_dom"/>
</dbReference>
<dbReference type="AlphaFoldDB" id="A0A812EBK9"/>
<evidence type="ECO:0000259" key="20">
    <source>
        <dbReference type="PROSITE" id="PS50929"/>
    </source>
</evidence>
<dbReference type="SMART" id="SM00382">
    <property type="entry name" value="AAA"/>
    <property type="match status" value="1"/>
</dbReference>
<keyword evidence="10" id="KW-0630">Potassium</keyword>
<comment type="caution">
    <text evidence="21">The sequence shown here is derived from an EMBL/GenBank/DDBJ whole genome shotgun (WGS) entry which is preliminary data.</text>
</comment>
<dbReference type="GO" id="GO:0090374">
    <property type="term" value="P:oligopeptide export from mitochondrion"/>
    <property type="evidence" value="ECO:0007669"/>
    <property type="project" value="TreeGrafter"/>
</dbReference>
<dbReference type="PROSITE" id="PS00211">
    <property type="entry name" value="ABC_TRANSPORTER_1"/>
    <property type="match status" value="1"/>
</dbReference>
<evidence type="ECO:0000256" key="3">
    <source>
        <dbReference type="ARBA" id="ARBA00022448"/>
    </source>
</evidence>
<evidence type="ECO:0000256" key="16">
    <source>
        <dbReference type="ARBA" id="ARBA00041416"/>
    </source>
</evidence>
<dbReference type="Pfam" id="PF00664">
    <property type="entry name" value="ABC_membrane"/>
    <property type="match status" value="1"/>
</dbReference>
<keyword evidence="14 18" id="KW-0472">Membrane</keyword>
<evidence type="ECO:0000256" key="12">
    <source>
        <dbReference type="ARBA" id="ARBA00023065"/>
    </source>
</evidence>
<evidence type="ECO:0000256" key="18">
    <source>
        <dbReference type="SAM" id="Phobius"/>
    </source>
</evidence>
<evidence type="ECO:0000256" key="17">
    <source>
        <dbReference type="ARBA" id="ARBA00042968"/>
    </source>
</evidence>
<dbReference type="SUPFAM" id="SSF52540">
    <property type="entry name" value="P-loop containing nucleoside triphosphate hydrolases"/>
    <property type="match status" value="1"/>
</dbReference>
<evidence type="ECO:0000313" key="22">
    <source>
        <dbReference type="Proteomes" id="UP000597762"/>
    </source>
</evidence>
<evidence type="ECO:0000256" key="7">
    <source>
        <dbReference type="ARBA" id="ARBA00022792"/>
    </source>
</evidence>
<keyword evidence="12" id="KW-0406">Ion transport</keyword>
<dbReference type="Pfam" id="PF00005">
    <property type="entry name" value="ABC_tran"/>
    <property type="match status" value="1"/>
</dbReference>
<keyword evidence="22" id="KW-1185">Reference proteome</keyword>
<dbReference type="InterPro" id="IPR039421">
    <property type="entry name" value="Type_1_exporter"/>
</dbReference>
<dbReference type="InterPro" id="IPR003593">
    <property type="entry name" value="AAA+_ATPase"/>
</dbReference>
<comment type="subcellular location">
    <subcellularLocation>
        <location evidence="1">Mitochondrion inner membrane</location>
        <topology evidence="1">Multi-pass membrane protein</topology>
    </subcellularLocation>
</comment>
<name>A0A812EBK9_ACAPH</name>
<dbReference type="GO" id="GO:0015421">
    <property type="term" value="F:ABC-type oligopeptide transporter activity"/>
    <property type="evidence" value="ECO:0007669"/>
    <property type="project" value="TreeGrafter"/>
</dbReference>
<dbReference type="InterPro" id="IPR036640">
    <property type="entry name" value="ABC1_TM_sf"/>
</dbReference>
<dbReference type="FunFam" id="1.20.1560.10:FF:000016">
    <property type="entry name" value="ATP-binding cassette sub-family B member 8, mitochondrial"/>
    <property type="match status" value="1"/>
</dbReference>
<evidence type="ECO:0000256" key="14">
    <source>
        <dbReference type="ARBA" id="ARBA00023136"/>
    </source>
</evidence>
<feature type="transmembrane region" description="Helical" evidence="18">
    <location>
        <begin position="182"/>
        <end position="201"/>
    </location>
</feature>
<evidence type="ECO:0000256" key="4">
    <source>
        <dbReference type="ARBA" id="ARBA00022538"/>
    </source>
</evidence>
<proteinExistence type="inferred from homology"/>
<dbReference type="InterPro" id="IPR003439">
    <property type="entry name" value="ABC_transporter-like_ATP-bd"/>
</dbReference>
<feature type="transmembrane region" description="Helical" evidence="18">
    <location>
        <begin position="353"/>
        <end position="383"/>
    </location>
</feature>
<evidence type="ECO:0000256" key="10">
    <source>
        <dbReference type="ARBA" id="ARBA00022958"/>
    </source>
</evidence>
<dbReference type="OrthoDB" id="6135008at2759"/>
<evidence type="ECO:0000259" key="19">
    <source>
        <dbReference type="PROSITE" id="PS50893"/>
    </source>
</evidence>
<dbReference type="InterPro" id="IPR017871">
    <property type="entry name" value="ABC_transporter-like_CS"/>
</dbReference>
<evidence type="ECO:0000256" key="11">
    <source>
        <dbReference type="ARBA" id="ARBA00022989"/>
    </source>
</evidence>
<dbReference type="Gene3D" id="3.40.50.300">
    <property type="entry name" value="P-loop containing nucleotide triphosphate hydrolases"/>
    <property type="match status" value="1"/>
</dbReference>
<dbReference type="PROSITE" id="PS50929">
    <property type="entry name" value="ABC_TM1F"/>
    <property type="match status" value="1"/>
</dbReference>
<keyword evidence="3" id="KW-0813">Transport</keyword>
<dbReference type="GO" id="GO:0005743">
    <property type="term" value="C:mitochondrial inner membrane"/>
    <property type="evidence" value="ECO:0007669"/>
    <property type="project" value="UniProtKB-SubCell"/>
</dbReference>
<evidence type="ECO:0000256" key="2">
    <source>
        <dbReference type="ARBA" id="ARBA00007577"/>
    </source>
</evidence>
<dbReference type="PROSITE" id="PS50893">
    <property type="entry name" value="ABC_TRANSPORTER_2"/>
    <property type="match status" value="1"/>
</dbReference>
<feature type="domain" description="ABC transmembrane type-1" evidence="20">
    <location>
        <begin position="131"/>
        <end position="419"/>
    </location>
</feature>
<keyword evidence="9" id="KW-0809">Transit peptide</keyword>
<keyword evidence="5 18" id="KW-0812">Transmembrane</keyword>
<keyword evidence="7" id="KW-0999">Mitochondrion inner membrane</keyword>
<evidence type="ECO:0000256" key="13">
    <source>
        <dbReference type="ARBA" id="ARBA00023128"/>
    </source>
</evidence>
<dbReference type="GO" id="GO:0016887">
    <property type="term" value="F:ATP hydrolysis activity"/>
    <property type="evidence" value="ECO:0007669"/>
    <property type="project" value="InterPro"/>
</dbReference>
<gene>
    <name evidence="21" type="ORF">SPHA_69305</name>
</gene>
<evidence type="ECO:0000256" key="5">
    <source>
        <dbReference type="ARBA" id="ARBA00022692"/>
    </source>
</evidence>
<dbReference type="GO" id="GO:0006813">
    <property type="term" value="P:potassium ion transport"/>
    <property type="evidence" value="ECO:0007669"/>
    <property type="project" value="UniProtKB-KW"/>
</dbReference>
<evidence type="ECO:0000256" key="6">
    <source>
        <dbReference type="ARBA" id="ARBA00022741"/>
    </source>
</evidence>
<dbReference type="Gene3D" id="1.20.1560.10">
    <property type="entry name" value="ABC transporter type 1, transmembrane domain"/>
    <property type="match status" value="1"/>
</dbReference>
<dbReference type="PANTHER" id="PTHR43394:SF17">
    <property type="entry name" value="MITOCHONDRIAL POTASSIUM CHANNEL ATP-BINDING SUBUNIT"/>
    <property type="match status" value="1"/>
</dbReference>
<protein>
    <recommendedName>
        <fullName evidence="15">Mitochondrial potassium channel ATP-binding subunit</fullName>
    </recommendedName>
    <alternativeName>
        <fullName evidence="17">ATP-binding cassette sub-family B member 8, mitochondrial</fullName>
    </alternativeName>
    <alternativeName>
        <fullName evidence="16">Mitochondrial sulfonylurea-receptor</fullName>
    </alternativeName>
</protein>
<keyword evidence="8" id="KW-0067">ATP-binding</keyword>
<organism evidence="21 22">
    <name type="scientific">Acanthosepion pharaonis</name>
    <name type="common">Pharaoh cuttlefish</name>
    <name type="synonym">Sepia pharaonis</name>
    <dbReference type="NCBI Taxonomy" id="158019"/>
    <lineage>
        <taxon>Eukaryota</taxon>
        <taxon>Metazoa</taxon>
        <taxon>Spiralia</taxon>
        <taxon>Lophotrochozoa</taxon>
        <taxon>Mollusca</taxon>
        <taxon>Cephalopoda</taxon>
        <taxon>Coleoidea</taxon>
        <taxon>Decapodiformes</taxon>
        <taxon>Sepiida</taxon>
        <taxon>Sepiina</taxon>
        <taxon>Sepiidae</taxon>
        <taxon>Acanthosepion</taxon>
    </lineage>
</organism>